<keyword evidence="3" id="KW-0812">Transmembrane</keyword>
<feature type="domain" description="Glycosyltransferase 2-like" evidence="4">
    <location>
        <begin position="6"/>
        <end position="115"/>
    </location>
</feature>
<comment type="caution">
    <text evidence="5">The sequence shown here is derived from an EMBL/GenBank/DDBJ whole genome shotgun (WGS) entry which is preliminary data.</text>
</comment>
<dbReference type="RefSeq" id="WP_345274502.1">
    <property type="nucleotide sequence ID" value="NZ_BAABJH010000006.1"/>
</dbReference>
<protein>
    <submittedName>
        <fullName evidence="5">Glycosyltransferase</fullName>
    </submittedName>
</protein>
<evidence type="ECO:0000256" key="1">
    <source>
        <dbReference type="ARBA" id="ARBA00022676"/>
    </source>
</evidence>
<dbReference type="Gene3D" id="3.90.550.10">
    <property type="entry name" value="Spore Coat Polysaccharide Biosynthesis Protein SpsA, Chain A"/>
    <property type="match status" value="1"/>
</dbReference>
<keyword evidence="3" id="KW-1133">Transmembrane helix</keyword>
<reference evidence="6" key="1">
    <citation type="journal article" date="2019" name="Int. J. Syst. Evol. Microbiol.">
        <title>The Global Catalogue of Microorganisms (GCM) 10K type strain sequencing project: providing services to taxonomists for standard genome sequencing and annotation.</title>
        <authorList>
            <consortium name="The Broad Institute Genomics Platform"/>
            <consortium name="The Broad Institute Genome Sequencing Center for Infectious Disease"/>
            <person name="Wu L."/>
            <person name="Ma J."/>
        </authorList>
    </citation>
    <scope>NUCLEOTIDE SEQUENCE [LARGE SCALE GENOMIC DNA]</scope>
    <source>
        <strain evidence="6">JCM 18274</strain>
    </source>
</reference>
<sequence length="314" mass="36533">MKDKISIIVPVYNVEAYLERCIDSIINQTYKNLEIILVNDGSTDNSKIICEQYVKKDPRIVVVNQENSGSSIARNTGLDIATGQIISFIDSDDYIDNSMLEKMVQHMIANNLEVVEIEPNVLTRNKVFDNKFTIEDNISAIKRIITNTSFSVWRRIYKKSLIENMRFIPKIIHQDVFFTIDILNKISNIGYLNSPLYTYNTDNISVIRSKYTTKKIDTGIRATEYIIKNVPVNPLLNETVNNYVVYYYTDHYFLLSRNRGVDAKQYYRKKLKQTIINTVSIKNISFRIIIVIILPIKVTEFLYSAYQFITKIKK</sequence>
<evidence type="ECO:0000313" key="6">
    <source>
        <dbReference type="Proteomes" id="UP001500433"/>
    </source>
</evidence>
<evidence type="ECO:0000259" key="4">
    <source>
        <dbReference type="Pfam" id="PF00535"/>
    </source>
</evidence>
<evidence type="ECO:0000313" key="5">
    <source>
        <dbReference type="EMBL" id="GAA4898918.1"/>
    </source>
</evidence>
<dbReference type="Proteomes" id="UP001500433">
    <property type="component" value="Unassembled WGS sequence"/>
</dbReference>
<keyword evidence="3" id="KW-0472">Membrane</keyword>
<proteinExistence type="predicted"/>
<dbReference type="Pfam" id="PF00535">
    <property type="entry name" value="Glycos_transf_2"/>
    <property type="match status" value="1"/>
</dbReference>
<keyword evidence="1" id="KW-0328">Glycosyltransferase</keyword>
<dbReference type="PANTHER" id="PTHR22916">
    <property type="entry name" value="GLYCOSYLTRANSFERASE"/>
    <property type="match status" value="1"/>
</dbReference>
<evidence type="ECO:0000256" key="3">
    <source>
        <dbReference type="SAM" id="Phobius"/>
    </source>
</evidence>
<organism evidence="5 6">
    <name type="scientific">Flaviramulus aquimarinus</name>
    <dbReference type="NCBI Taxonomy" id="1170456"/>
    <lineage>
        <taxon>Bacteria</taxon>
        <taxon>Pseudomonadati</taxon>
        <taxon>Bacteroidota</taxon>
        <taxon>Flavobacteriia</taxon>
        <taxon>Flavobacteriales</taxon>
        <taxon>Flavobacteriaceae</taxon>
        <taxon>Flaviramulus</taxon>
    </lineage>
</organism>
<dbReference type="InterPro" id="IPR029044">
    <property type="entry name" value="Nucleotide-diphossugar_trans"/>
</dbReference>
<keyword evidence="6" id="KW-1185">Reference proteome</keyword>
<name>A0ABP9FBZ0_9FLAO</name>
<dbReference type="SUPFAM" id="SSF53448">
    <property type="entry name" value="Nucleotide-diphospho-sugar transferases"/>
    <property type="match status" value="1"/>
</dbReference>
<dbReference type="PANTHER" id="PTHR22916:SF51">
    <property type="entry name" value="GLYCOSYLTRANSFERASE EPSH-RELATED"/>
    <property type="match status" value="1"/>
</dbReference>
<gene>
    <name evidence="5" type="ORF">GCM10023311_25110</name>
</gene>
<feature type="transmembrane region" description="Helical" evidence="3">
    <location>
        <begin position="284"/>
        <end position="306"/>
    </location>
</feature>
<keyword evidence="2" id="KW-0808">Transferase</keyword>
<dbReference type="EMBL" id="BAABJH010000006">
    <property type="protein sequence ID" value="GAA4898918.1"/>
    <property type="molecule type" value="Genomic_DNA"/>
</dbReference>
<evidence type="ECO:0000256" key="2">
    <source>
        <dbReference type="ARBA" id="ARBA00022679"/>
    </source>
</evidence>
<accession>A0ABP9FBZ0</accession>
<dbReference type="CDD" id="cd00761">
    <property type="entry name" value="Glyco_tranf_GTA_type"/>
    <property type="match status" value="1"/>
</dbReference>
<dbReference type="InterPro" id="IPR001173">
    <property type="entry name" value="Glyco_trans_2-like"/>
</dbReference>